<evidence type="ECO:0000256" key="1">
    <source>
        <dbReference type="SAM" id="MobiDB-lite"/>
    </source>
</evidence>
<dbReference type="Proteomes" id="UP000494165">
    <property type="component" value="Unassembled WGS sequence"/>
</dbReference>
<accession>A0A8S1BX07</accession>
<comment type="caution">
    <text evidence="4">The sequence shown here is derived from an EMBL/GenBank/DDBJ whole genome shotgun (WGS) entry which is preliminary data.</text>
</comment>
<feature type="transmembrane region" description="Helical" evidence="2">
    <location>
        <begin position="159"/>
        <end position="178"/>
    </location>
</feature>
<dbReference type="Pfam" id="PF07898">
    <property type="entry name" value="DUF1676"/>
    <property type="match status" value="1"/>
</dbReference>
<keyword evidence="5" id="KW-1185">Reference proteome</keyword>
<evidence type="ECO:0000313" key="5">
    <source>
        <dbReference type="Proteomes" id="UP000494165"/>
    </source>
</evidence>
<feature type="signal peptide" evidence="3">
    <location>
        <begin position="1"/>
        <end position="20"/>
    </location>
</feature>
<keyword evidence="2" id="KW-0472">Membrane</keyword>
<evidence type="ECO:0000313" key="4">
    <source>
        <dbReference type="EMBL" id="CAB3361401.1"/>
    </source>
</evidence>
<keyword evidence="2" id="KW-1133">Transmembrane helix</keyword>
<keyword evidence="3" id="KW-0732">Signal</keyword>
<proteinExistence type="predicted"/>
<keyword evidence="2" id="KW-0812">Transmembrane</keyword>
<organism evidence="4 5">
    <name type="scientific">Cloeon dipterum</name>
    <dbReference type="NCBI Taxonomy" id="197152"/>
    <lineage>
        <taxon>Eukaryota</taxon>
        <taxon>Metazoa</taxon>
        <taxon>Ecdysozoa</taxon>
        <taxon>Arthropoda</taxon>
        <taxon>Hexapoda</taxon>
        <taxon>Insecta</taxon>
        <taxon>Pterygota</taxon>
        <taxon>Palaeoptera</taxon>
        <taxon>Ephemeroptera</taxon>
        <taxon>Pisciforma</taxon>
        <taxon>Baetidae</taxon>
        <taxon>Cloeon</taxon>
    </lineage>
</organism>
<feature type="compositionally biased region" description="Basic residues" evidence="1">
    <location>
        <begin position="180"/>
        <end position="189"/>
    </location>
</feature>
<feature type="region of interest" description="Disordered" evidence="1">
    <location>
        <begin position="180"/>
        <end position="203"/>
    </location>
</feature>
<evidence type="ECO:0000256" key="2">
    <source>
        <dbReference type="SAM" id="Phobius"/>
    </source>
</evidence>
<evidence type="ECO:0008006" key="6">
    <source>
        <dbReference type="Google" id="ProtNLM"/>
    </source>
</evidence>
<feature type="transmembrane region" description="Helical" evidence="2">
    <location>
        <begin position="131"/>
        <end position="153"/>
    </location>
</feature>
<dbReference type="PANTHER" id="PTHR21879">
    <property type="entry name" value="FI03362P-RELATED-RELATED"/>
    <property type="match status" value="1"/>
</dbReference>
<evidence type="ECO:0000256" key="3">
    <source>
        <dbReference type="SAM" id="SignalP"/>
    </source>
</evidence>
<name>A0A8S1BX07_9INSE</name>
<dbReference type="AlphaFoldDB" id="A0A8S1BX07"/>
<dbReference type="InterPro" id="IPR012464">
    <property type="entry name" value="DUF1676"/>
</dbReference>
<reference evidence="4 5" key="1">
    <citation type="submission" date="2020-04" db="EMBL/GenBank/DDBJ databases">
        <authorList>
            <person name="Alioto T."/>
            <person name="Alioto T."/>
            <person name="Gomez Garrido J."/>
        </authorList>
    </citation>
    <scope>NUCLEOTIDE SEQUENCE [LARGE SCALE GENOMIC DNA]</scope>
</reference>
<sequence>MHSPSVLVLFTAATFMQAGAFEAPGGLAETVVGLVRGCDGPGAVSCLQGRAVDVLSANLDKDVSLGNFVVLSAPPADENRTSRTMRNKPTSDLLTMLSEFLASRTLQVRLPKQLIPKNLEEARGKLKKMGGTLLAGLMMMKGTLGALAFGALAMIAGKALLLSVMALTLALISALKKVSHGHSDHRRSGRRADDQDDGSEWVGPATVATDNKAAVAASAHYMAYRNQQPYQYKS</sequence>
<protein>
    <recommendedName>
        <fullName evidence="6">Protein osiris 12</fullName>
    </recommendedName>
</protein>
<feature type="chain" id="PRO_5035835366" description="Protein osiris 12" evidence="3">
    <location>
        <begin position="21"/>
        <end position="234"/>
    </location>
</feature>
<dbReference type="EMBL" id="CADEPI010000006">
    <property type="protein sequence ID" value="CAB3361401.1"/>
    <property type="molecule type" value="Genomic_DNA"/>
</dbReference>
<dbReference type="GO" id="GO:0016020">
    <property type="term" value="C:membrane"/>
    <property type="evidence" value="ECO:0007669"/>
    <property type="project" value="TreeGrafter"/>
</dbReference>
<gene>
    <name evidence="4" type="ORF">CLODIP_2_CD15817</name>
</gene>